<dbReference type="PRINTS" id="PR00727">
    <property type="entry name" value="LEADERPTASE"/>
</dbReference>
<dbReference type="OrthoDB" id="9815782at2"/>
<dbReference type="PANTHER" id="PTHR43390">
    <property type="entry name" value="SIGNAL PEPTIDASE I"/>
    <property type="match status" value="1"/>
</dbReference>
<feature type="active site" evidence="6">
    <location>
        <position position="39"/>
    </location>
</feature>
<keyword evidence="10" id="KW-1185">Reference proteome</keyword>
<evidence type="ECO:0000256" key="1">
    <source>
        <dbReference type="ARBA" id="ARBA00000677"/>
    </source>
</evidence>
<dbReference type="InterPro" id="IPR019758">
    <property type="entry name" value="Pept_S26A_signal_pept_1_CS"/>
</dbReference>
<dbReference type="InterPro" id="IPR000223">
    <property type="entry name" value="Pept_S26A_signal_pept_1"/>
</dbReference>
<dbReference type="EMBL" id="FIZP01000020">
    <property type="protein sequence ID" value="CZE49383.1"/>
    <property type="molecule type" value="Genomic_DNA"/>
</dbReference>
<evidence type="ECO:0000259" key="8">
    <source>
        <dbReference type="Pfam" id="PF10502"/>
    </source>
</evidence>
<protein>
    <recommendedName>
        <fullName evidence="4 7">Signal peptidase I</fullName>
        <ecNumber evidence="3 7">3.4.21.89</ecNumber>
    </recommendedName>
</protein>
<dbReference type="GO" id="GO:0004252">
    <property type="term" value="F:serine-type endopeptidase activity"/>
    <property type="evidence" value="ECO:0007669"/>
    <property type="project" value="InterPro"/>
</dbReference>
<dbReference type="GO" id="GO:0016020">
    <property type="term" value="C:membrane"/>
    <property type="evidence" value="ECO:0007669"/>
    <property type="project" value="UniProtKB-SubCell"/>
</dbReference>
<dbReference type="Pfam" id="PF10502">
    <property type="entry name" value="Peptidase_S26"/>
    <property type="match status" value="1"/>
</dbReference>
<evidence type="ECO:0000256" key="6">
    <source>
        <dbReference type="PIRSR" id="PIRSR600223-1"/>
    </source>
</evidence>
<keyword evidence="5 7" id="KW-0378">Hydrolase</keyword>
<dbReference type="SUPFAM" id="SSF51306">
    <property type="entry name" value="LexA/Signal peptidase"/>
    <property type="match status" value="1"/>
</dbReference>
<keyword evidence="7" id="KW-0472">Membrane</keyword>
<keyword evidence="7" id="KW-1133">Transmembrane helix</keyword>
<evidence type="ECO:0000313" key="9">
    <source>
        <dbReference type="EMBL" id="CZE49383.1"/>
    </source>
</evidence>
<keyword evidence="7" id="KW-0812">Transmembrane</keyword>
<evidence type="ECO:0000256" key="2">
    <source>
        <dbReference type="ARBA" id="ARBA00009370"/>
    </source>
</evidence>
<sequence length="278" mass="32439">MKKIFSKIYDFSSSWTGTIIIVLFVIFFVAQAFVIPSGSMKNTLLVGDFLFVKKFSYGIPTPHIPWLEVPVAPDFDGDGHILKGDMPRRGDIVVFRYPPDPKLHFVKRNFAVGGDEVIFTSKSMYLRPHEGDKYIDENYDKKDIVILNGVKFVKEPYKFKGIHYSDKIDILPTTIRALESGKFSMQPMYVKELPQLYSGLDFNAYYKKVPNGEFFMIGDNRDDSNDSRFWGSVPYKFIVGKPWFIYFSWDKNKKIRWERIGRFVDTVQNNEKFIHEQP</sequence>
<evidence type="ECO:0000256" key="5">
    <source>
        <dbReference type="ARBA" id="ARBA00022801"/>
    </source>
</evidence>
<feature type="active site" evidence="6">
    <location>
        <position position="107"/>
    </location>
</feature>
<dbReference type="PANTHER" id="PTHR43390:SF1">
    <property type="entry name" value="CHLOROPLAST PROCESSING PEPTIDASE"/>
    <property type="match status" value="1"/>
</dbReference>
<reference evidence="9 10" key="1">
    <citation type="submission" date="2016-02" db="EMBL/GenBank/DDBJ databases">
        <authorList>
            <consortium name="Pathogen Informatics"/>
        </authorList>
    </citation>
    <scope>NUCLEOTIDE SEQUENCE [LARGE SCALE GENOMIC DNA]</scope>
    <source>
        <strain evidence="9 10">RC20</strain>
    </source>
</reference>
<dbReference type="RefSeq" id="WP_075495399.1">
    <property type="nucleotide sequence ID" value="NZ_CP053844.1"/>
</dbReference>
<evidence type="ECO:0000256" key="3">
    <source>
        <dbReference type="ARBA" id="ARBA00013208"/>
    </source>
</evidence>
<accession>A0A128EHR3</accession>
<keyword evidence="7" id="KW-0645">Protease</keyword>
<dbReference type="NCBIfam" id="TIGR02227">
    <property type="entry name" value="sigpep_I_bact"/>
    <property type="match status" value="1"/>
</dbReference>
<comment type="catalytic activity">
    <reaction evidence="1 7">
        <text>Cleavage of hydrophobic, N-terminal signal or leader sequences from secreted and periplasmic proteins.</text>
        <dbReference type="EC" id="3.4.21.89"/>
    </reaction>
</comment>
<dbReference type="Proteomes" id="UP000069632">
    <property type="component" value="Unassembled WGS sequence"/>
</dbReference>
<feature type="domain" description="Peptidase S26" evidence="8">
    <location>
        <begin position="15"/>
        <end position="246"/>
    </location>
</feature>
<dbReference type="InterPro" id="IPR019533">
    <property type="entry name" value="Peptidase_S26"/>
</dbReference>
<dbReference type="EC" id="3.4.21.89" evidence="3 7"/>
<dbReference type="PROSITE" id="PS00761">
    <property type="entry name" value="SPASE_I_3"/>
    <property type="match status" value="1"/>
</dbReference>
<organism evidence="9 10">
    <name type="scientific">Campylobacter geochelonis</name>
    <dbReference type="NCBI Taxonomy" id="1780362"/>
    <lineage>
        <taxon>Bacteria</taxon>
        <taxon>Pseudomonadati</taxon>
        <taxon>Campylobacterota</taxon>
        <taxon>Epsilonproteobacteria</taxon>
        <taxon>Campylobacterales</taxon>
        <taxon>Campylobacteraceae</taxon>
        <taxon>Campylobacter</taxon>
    </lineage>
</organism>
<gene>
    <name evidence="9" type="primary">lepB</name>
    <name evidence="9" type="ORF">ERS672216_01891</name>
</gene>
<evidence type="ECO:0000256" key="7">
    <source>
        <dbReference type="RuleBase" id="RU362042"/>
    </source>
</evidence>
<comment type="similarity">
    <text evidence="2 7">Belongs to the peptidase S26 family.</text>
</comment>
<feature type="transmembrane region" description="Helical" evidence="7">
    <location>
        <begin position="12"/>
        <end position="34"/>
    </location>
</feature>
<dbReference type="GO" id="GO:0006465">
    <property type="term" value="P:signal peptide processing"/>
    <property type="evidence" value="ECO:0007669"/>
    <property type="project" value="InterPro"/>
</dbReference>
<dbReference type="CDD" id="cd06530">
    <property type="entry name" value="S26_SPase_I"/>
    <property type="match status" value="1"/>
</dbReference>
<name>A0A128EHR3_9BACT</name>
<evidence type="ECO:0000313" key="10">
    <source>
        <dbReference type="Proteomes" id="UP000069632"/>
    </source>
</evidence>
<comment type="subcellular location">
    <subcellularLocation>
        <location evidence="7">Membrane</location>
        <topology evidence="7">Single-pass type II membrane protein</topology>
    </subcellularLocation>
</comment>
<dbReference type="GO" id="GO:0009003">
    <property type="term" value="F:signal peptidase activity"/>
    <property type="evidence" value="ECO:0007669"/>
    <property type="project" value="UniProtKB-EC"/>
</dbReference>
<dbReference type="AlphaFoldDB" id="A0A128EHR3"/>
<evidence type="ECO:0000256" key="4">
    <source>
        <dbReference type="ARBA" id="ARBA00019232"/>
    </source>
</evidence>
<proteinExistence type="inferred from homology"/>
<dbReference type="Gene3D" id="2.10.109.10">
    <property type="entry name" value="Umud Fragment, subunit A"/>
    <property type="match status" value="1"/>
</dbReference>
<dbReference type="InterPro" id="IPR036286">
    <property type="entry name" value="LexA/Signal_pep-like_sf"/>
</dbReference>